<dbReference type="InterPro" id="IPR052173">
    <property type="entry name" value="Beta-lactam_resp_regulator"/>
</dbReference>
<accession>A0ABW3GMP4</accession>
<reference evidence="5" key="1">
    <citation type="journal article" date="2019" name="Int. J. Syst. Evol. Microbiol.">
        <title>The Global Catalogue of Microorganisms (GCM) 10K type strain sequencing project: providing services to taxonomists for standard genome sequencing and annotation.</title>
        <authorList>
            <consortium name="The Broad Institute Genomics Platform"/>
            <consortium name="The Broad Institute Genome Sequencing Center for Infectious Disease"/>
            <person name="Wu L."/>
            <person name="Ma J."/>
        </authorList>
    </citation>
    <scope>NUCLEOTIDE SEQUENCE [LARGE SCALE GENOMIC DNA]</scope>
    <source>
        <strain evidence="5">CCUG 56752</strain>
    </source>
</reference>
<organism evidence="4 5">
    <name type="scientific">Psychroflexus salinarum</name>
    <dbReference type="NCBI Taxonomy" id="546024"/>
    <lineage>
        <taxon>Bacteria</taxon>
        <taxon>Pseudomonadati</taxon>
        <taxon>Bacteroidota</taxon>
        <taxon>Flavobacteriia</taxon>
        <taxon>Flavobacteriales</taxon>
        <taxon>Flavobacteriaceae</taxon>
        <taxon>Psychroflexus</taxon>
    </lineage>
</organism>
<dbReference type="EMBL" id="JBHTIV010000005">
    <property type="protein sequence ID" value="MFD0931884.1"/>
    <property type="molecule type" value="Genomic_DNA"/>
</dbReference>
<dbReference type="PROSITE" id="PS52016">
    <property type="entry name" value="TONB_DEPENDENT_REC_3"/>
    <property type="match status" value="1"/>
</dbReference>
<keyword evidence="1" id="KW-0813">Transport</keyword>
<evidence type="ECO:0000256" key="2">
    <source>
        <dbReference type="SAM" id="Phobius"/>
    </source>
</evidence>
<dbReference type="RefSeq" id="WP_379657211.1">
    <property type="nucleotide sequence ID" value="NZ_JBHTIV010000005.1"/>
</dbReference>
<comment type="subcellular location">
    <subcellularLocation>
        <location evidence="1">Cell outer membrane</location>
        <topology evidence="1">Multi-pass membrane protein</topology>
    </subcellularLocation>
</comment>
<dbReference type="InterPro" id="IPR039426">
    <property type="entry name" value="TonB-dep_rcpt-like"/>
</dbReference>
<keyword evidence="1" id="KW-0998">Cell outer membrane</keyword>
<protein>
    <submittedName>
        <fullName evidence="4">M56 family metallopeptidase</fullName>
    </submittedName>
</protein>
<dbReference type="PANTHER" id="PTHR34978">
    <property type="entry name" value="POSSIBLE SENSOR-TRANSDUCER PROTEIN BLAR"/>
    <property type="match status" value="1"/>
</dbReference>
<gene>
    <name evidence="4" type="ORF">ACFQ0R_04645</name>
</gene>
<feature type="transmembrane region" description="Helical" evidence="2">
    <location>
        <begin position="268"/>
        <end position="287"/>
    </location>
</feature>
<comment type="similarity">
    <text evidence="1">Belongs to the TonB-dependent receptor family.</text>
</comment>
<dbReference type="PANTHER" id="PTHR34978:SF3">
    <property type="entry name" value="SLR0241 PROTEIN"/>
    <property type="match status" value="1"/>
</dbReference>
<keyword evidence="1 2" id="KW-0472">Membrane</keyword>
<feature type="domain" description="Peptidase M56" evidence="3">
    <location>
        <begin position="157"/>
        <end position="259"/>
    </location>
</feature>
<dbReference type="Gene3D" id="2.170.130.10">
    <property type="entry name" value="TonB-dependent receptor, plug domain"/>
    <property type="match status" value="1"/>
</dbReference>
<name>A0ABW3GMP4_9FLAO</name>
<keyword evidence="1" id="KW-1134">Transmembrane beta strand</keyword>
<dbReference type="Proteomes" id="UP001597049">
    <property type="component" value="Unassembled WGS sequence"/>
</dbReference>
<keyword evidence="1 2" id="KW-0812">Transmembrane</keyword>
<keyword evidence="2" id="KW-1133">Transmembrane helix</keyword>
<dbReference type="SUPFAM" id="SSF56935">
    <property type="entry name" value="Porins"/>
    <property type="match status" value="1"/>
</dbReference>
<evidence type="ECO:0000313" key="5">
    <source>
        <dbReference type="Proteomes" id="UP001597049"/>
    </source>
</evidence>
<proteinExistence type="inferred from homology"/>
<dbReference type="CDD" id="cd07341">
    <property type="entry name" value="M56_BlaR1_MecR1_like"/>
    <property type="match status" value="1"/>
</dbReference>
<evidence type="ECO:0000256" key="1">
    <source>
        <dbReference type="PROSITE-ProRule" id="PRU01360"/>
    </source>
</evidence>
<sequence>MELLIYLGKASLLLATFWSVYKVLLEAETYHRFKRIYLHVGYLLSLMLPLFTYTKIEEITFSPASYLAPSSSEFVPTEITPTTFELVWSFITEYAVIELIYISISLLFLFHLMVKFFRLLKFLKGSKAFKTEGIFHIERPISEGAFSFLNYIIYDPQLYSKAELKIILAHEKAHVAHKHSLDILFAHLYKCAFWFNPFAWLYQKSLVLNLEYEADAKVVAKTTKRDYQLTLYSITQQQFKSQLQHSFHQSPIKKRIAMLNKNKHNRSFWKLFIVSPLLVVFFLLFQVETKAQIKNSITTTESKINRIEMTFDENTTKKDLESSVDFLKEDFNIDMKYSNLKFDKNNKLKSLALEVDSNDGFKGSVASPDVASMPVYFYRDYTEGVESPFGVGIRTEPEINPTPDYEAMKDVETFIINEKKMDKAELLNKYIPVKRFTHMKSSKTLYITTRSEFSKPYYSGMFEAKEELNKLFKNGEPEGVIYFKVEDDEVFVMTIDNFEISESKETPVEVKQAKDKLEVDSKSDYNTIKDAENFIINGNQIDKEELAKTYIPVEIFSYDKKTKTLSVTTRPEFSKPYFSKISAITEELVDKFGKNITEKMTFINVSSDYEPILITLDKFKISKNKEIPFEDDEAKEKPEDSKRDYKNAENFIINGKSIDKEKLVEYFIPVEDYSYDESSKTLSIKNSSAFSEPYYPQFLDLMKDIKGNDADNFLKGLTYFKLTSDYKLVTMQVTDVETSKTPNDALINNNISLSNGAGKTERKFLDFNSKYQNQDMVMFVDGVKVEKGKTANIDTDQIESVEILKSPEELKAEGYNSNFVKGVIKITTKKGNASNASKNKGSIEVNKLALKNSESAIYMLDGKVIDIKKINKVMPKDIKSVDVVKSAKEIKNAGYDPKKVDRLIKITTKKDNDINASQYSNSNEQYKSALSRNNNTIIYKVDGEEVDYKKFSDLNPEQIQSMEVVKSPYDLKEAGYDPNKVDGIIKVTTKSKDSEQTNKIKTN</sequence>
<dbReference type="InterPro" id="IPR037066">
    <property type="entry name" value="Plug_dom_sf"/>
</dbReference>
<feature type="transmembrane region" description="Helical" evidence="2">
    <location>
        <begin position="94"/>
        <end position="114"/>
    </location>
</feature>
<comment type="caution">
    <text evidence="4">The sequence shown here is derived from an EMBL/GenBank/DDBJ whole genome shotgun (WGS) entry which is preliminary data.</text>
</comment>
<evidence type="ECO:0000313" key="4">
    <source>
        <dbReference type="EMBL" id="MFD0931884.1"/>
    </source>
</evidence>
<feature type="transmembrane region" description="Helical" evidence="2">
    <location>
        <begin position="36"/>
        <end position="56"/>
    </location>
</feature>
<keyword evidence="5" id="KW-1185">Reference proteome</keyword>
<dbReference type="Pfam" id="PF05569">
    <property type="entry name" value="Peptidase_M56"/>
    <property type="match status" value="1"/>
</dbReference>
<dbReference type="InterPro" id="IPR008756">
    <property type="entry name" value="Peptidase_M56"/>
</dbReference>
<feature type="transmembrane region" description="Helical" evidence="2">
    <location>
        <begin position="6"/>
        <end position="24"/>
    </location>
</feature>
<evidence type="ECO:0000259" key="3">
    <source>
        <dbReference type="Pfam" id="PF05569"/>
    </source>
</evidence>